<feature type="region of interest" description="Disordered" evidence="4">
    <location>
        <begin position="435"/>
        <end position="471"/>
    </location>
</feature>
<sequence>MSSSAPRNGERMIHQDFIARIRYSNNLPPPPNPPKLLDIPNTGLSSGQYTNPSFASRLARDQPLNIEADAELGMPLDLVGMPNIFEGDESSIQPPAVQPHIHPHDRPLLRPLATLGRPKGTDTSVSFLRRTEYISSMGSKRAPAASNAFLQPKIKRPEKRRVAEPEAGSPAAIRRKIEKSFEVALRYAKDPRSVPHPTKKSGVHVVESYPFLPDLDAFPDAGAYVTVKLQNNPVPASAVYDRRLLSSILRPIPKTAEEDEAYNAALEDYERDPENFPKPSNLLDYQYFLPADAHVGERFRASFDIDNPDRAAPELYTHSSKDLGPCFQFTRLRAYETTKETEFDAPDKYSDELIVAFSDLDGPAAGDHHVIRQRAAYFYPVMQRSTIRPQREKNILRTMSQADPPENEVNQLDIVVADPGEELLEVARRFKANPLLAHTEAQGEEQPAEDEGARGGHRSPMTDLDAEGEED</sequence>
<dbReference type="PANTHER" id="PTHR23188:SF12">
    <property type="entry name" value="RNA POLYMERASE II-ASSOCIATED FACTOR 1 HOMOLOG"/>
    <property type="match status" value="1"/>
</dbReference>
<reference evidence="5" key="1">
    <citation type="journal article" date="2021" name="Nat. Commun.">
        <title>Genetic determinants of endophytism in the Arabidopsis root mycobiome.</title>
        <authorList>
            <person name="Mesny F."/>
            <person name="Miyauchi S."/>
            <person name="Thiergart T."/>
            <person name="Pickel B."/>
            <person name="Atanasova L."/>
            <person name="Karlsson M."/>
            <person name="Huettel B."/>
            <person name="Barry K.W."/>
            <person name="Haridas S."/>
            <person name="Chen C."/>
            <person name="Bauer D."/>
            <person name="Andreopoulos W."/>
            <person name="Pangilinan J."/>
            <person name="LaButti K."/>
            <person name="Riley R."/>
            <person name="Lipzen A."/>
            <person name="Clum A."/>
            <person name="Drula E."/>
            <person name="Henrissat B."/>
            <person name="Kohler A."/>
            <person name="Grigoriev I.V."/>
            <person name="Martin F.M."/>
            <person name="Hacquard S."/>
        </authorList>
    </citation>
    <scope>NUCLEOTIDE SEQUENCE</scope>
    <source>
        <strain evidence="5">MPI-CAGE-AT-0016</strain>
    </source>
</reference>
<evidence type="ECO:0000256" key="1">
    <source>
        <dbReference type="ARBA" id="ARBA00004123"/>
    </source>
</evidence>
<dbReference type="GO" id="GO:0000993">
    <property type="term" value="F:RNA polymerase II complex binding"/>
    <property type="evidence" value="ECO:0007669"/>
    <property type="project" value="TreeGrafter"/>
</dbReference>
<evidence type="ECO:0000256" key="2">
    <source>
        <dbReference type="ARBA" id="ARBA00007560"/>
    </source>
</evidence>
<dbReference type="GO" id="GO:0016593">
    <property type="term" value="C:Cdc73/Paf1 complex"/>
    <property type="evidence" value="ECO:0007669"/>
    <property type="project" value="InterPro"/>
</dbReference>
<dbReference type="AlphaFoldDB" id="A0A8K0TF84"/>
<protein>
    <submittedName>
        <fullName evidence="5">RNA polymerase II-associated</fullName>
    </submittedName>
</protein>
<feature type="compositionally biased region" description="Polar residues" evidence="4">
    <location>
        <begin position="42"/>
        <end position="52"/>
    </location>
</feature>
<comment type="subcellular location">
    <subcellularLocation>
        <location evidence="1">Nucleus</location>
    </subcellularLocation>
</comment>
<evidence type="ECO:0000256" key="3">
    <source>
        <dbReference type="ARBA" id="ARBA00023242"/>
    </source>
</evidence>
<feature type="region of interest" description="Disordered" evidence="4">
    <location>
        <begin position="23"/>
        <end position="52"/>
    </location>
</feature>
<gene>
    <name evidence="5" type="ORF">B0T11DRAFT_342362</name>
</gene>
<dbReference type="GO" id="GO:0006368">
    <property type="term" value="P:transcription elongation by RNA polymerase II"/>
    <property type="evidence" value="ECO:0007669"/>
    <property type="project" value="InterPro"/>
</dbReference>
<comment type="caution">
    <text evidence="5">The sequence shown here is derived from an EMBL/GenBank/DDBJ whole genome shotgun (WGS) entry which is preliminary data.</text>
</comment>
<dbReference type="GO" id="GO:0003682">
    <property type="term" value="F:chromatin binding"/>
    <property type="evidence" value="ECO:0007669"/>
    <property type="project" value="TreeGrafter"/>
</dbReference>
<evidence type="ECO:0000313" key="6">
    <source>
        <dbReference type="Proteomes" id="UP000813385"/>
    </source>
</evidence>
<dbReference type="EMBL" id="JAGPXD010000005">
    <property type="protein sequence ID" value="KAH7354239.1"/>
    <property type="molecule type" value="Genomic_DNA"/>
</dbReference>
<evidence type="ECO:0000313" key="5">
    <source>
        <dbReference type="EMBL" id="KAH7354239.1"/>
    </source>
</evidence>
<keyword evidence="6" id="KW-1185">Reference proteome</keyword>
<accession>A0A8K0TF84</accession>
<dbReference type="Proteomes" id="UP000813385">
    <property type="component" value="Unassembled WGS sequence"/>
</dbReference>
<dbReference type="PANTHER" id="PTHR23188">
    <property type="entry name" value="RNA POLYMERASE II-ASSOCIATED FACTOR 1 HOMOLOG"/>
    <property type="match status" value="1"/>
</dbReference>
<dbReference type="OrthoDB" id="10260285at2759"/>
<organism evidence="5 6">
    <name type="scientific">Plectosphaerella cucumerina</name>
    <dbReference type="NCBI Taxonomy" id="40658"/>
    <lineage>
        <taxon>Eukaryota</taxon>
        <taxon>Fungi</taxon>
        <taxon>Dikarya</taxon>
        <taxon>Ascomycota</taxon>
        <taxon>Pezizomycotina</taxon>
        <taxon>Sordariomycetes</taxon>
        <taxon>Hypocreomycetidae</taxon>
        <taxon>Glomerellales</taxon>
        <taxon>Plectosphaerellaceae</taxon>
        <taxon>Plectosphaerella</taxon>
    </lineage>
</organism>
<name>A0A8K0TF84_9PEZI</name>
<comment type="similarity">
    <text evidence="2">Belongs to the PAF1 family.</text>
</comment>
<evidence type="ECO:0000256" key="4">
    <source>
        <dbReference type="SAM" id="MobiDB-lite"/>
    </source>
</evidence>
<keyword evidence="3" id="KW-0539">Nucleus</keyword>
<dbReference type="Pfam" id="PF03985">
    <property type="entry name" value="Paf1"/>
    <property type="match status" value="1"/>
</dbReference>
<proteinExistence type="inferred from homology"/>
<dbReference type="InterPro" id="IPR007133">
    <property type="entry name" value="RNA_pol_II-assoc_Paf1"/>
</dbReference>